<keyword evidence="8 11" id="KW-0472">Membrane</keyword>
<keyword evidence="7 11" id="KW-1133">Transmembrane helix</keyword>
<evidence type="ECO:0000256" key="5">
    <source>
        <dbReference type="ARBA" id="ARBA00014400"/>
    </source>
</evidence>
<evidence type="ECO:0000256" key="11">
    <source>
        <dbReference type="SAM" id="Phobius"/>
    </source>
</evidence>
<evidence type="ECO:0000256" key="3">
    <source>
        <dbReference type="ARBA" id="ARBA00009989"/>
    </source>
</evidence>
<evidence type="ECO:0000256" key="6">
    <source>
        <dbReference type="ARBA" id="ARBA00022692"/>
    </source>
</evidence>
<evidence type="ECO:0000256" key="4">
    <source>
        <dbReference type="ARBA" id="ARBA00012347"/>
    </source>
</evidence>
<feature type="transmembrane region" description="Helical" evidence="11">
    <location>
        <begin position="214"/>
        <end position="240"/>
    </location>
</feature>
<keyword evidence="6 11" id="KW-0812">Transmembrane</keyword>
<dbReference type="STRING" id="7375.A0A0L0CQB7"/>
<evidence type="ECO:0000259" key="12">
    <source>
        <dbReference type="Pfam" id="PF02163"/>
    </source>
</evidence>
<dbReference type="GO" id="GO:0004222">
    <property type="term" value="F:metalloendopeptidase activity"/>
    <property type="evidence" value="ECO:0007669"/>
    <property type="project" value="InterPro"/>
</dbReference>
<dbReference type="AlphaFoldDB" id="A0A0L0CQB7"/>
<keyword evidence="14" id="KW-1185">Reference proteome</keyword>
<dbReference type="GO" id="GO:0016020">
    <property type="term" value="C:membrane"/>
    <property type="evidence" value="ECO:0007669"/>
    <property type="project" value="InterPro"/>
</dbReference>
<feature type="transmembrane region" description="Helical" evidence="11">
    <location>
        <begin position="80"/>
        <end position="101"/>
    </location>
</feature>
<dbReference type="GO" id="GO:0012505">
    <property type="term" value="C:endomembrane system"/>
    <property type="evidence" value="ECO:0007669"/>
    <property type="project" value="UniProtKB-SubCell"/>
</dbReference>
<comment type="caution">
    <text evidence="13">The sequence shown here is derived from an EMBL/GenBank/DDBJ whole genome shotgun (WGS) entry which is preliminary data.</text>
</comment>
<dbReference type="Proteomes" id="UP000037069">
    <property type="component" value="Unassembled WGS sequence"/>
</dbReference>
<evidence type="ECO:0000256" key="10">
    <source>
        <dbReference type="ARBA" id="ARBA00045828"/>
    </source>
</evidence>
<sequence>MDPLIFFIVLLVIYGVLFFFDRFFKSCMHYPYDAFLKNSGLSIQFLRLKWHTTAFNRLVLRLGNSGGSCCRSWLTSSFTVGVLIALSLVPVGIILLFITIFGGGTGAAAGNAADVVGGAKVLENSSKTQTISFEILLPGVNLPLEEIGYYVATLLISTVVHELGHAIAAVLEDIPVTGFGFHLYFCLPIAYTEISSEHLNALKWLRKLRILCAGIWHNFLFAAFCYLLLSTLGFVAAPLYSLNKNVIVTQVTQQSPLKAKGDRGLMEGNIITQINNCDVYNEDTWYRCLLNALRTKPAFCVSSDFIRLNDESIEISHHSSDGTLQCCDDKNAKLCCFEYIDDFSNDAPVEIPQHVCLDIRRTMEDSYGYCSPVGTCERGFCLRPLLRNSTTIMVFKRELSILQQSAGELAASAKPLKNVIYMGHPLDVTHSIRISPFVPKHAYISPKWCDAYLLFLKYNIVFSLGLAFINAIPCFGFDGHHITNTIVNSFLVNRITEKPKRDVISLIVTGIGSLLFALAVLKVLWLSLIRYLF</sequence>
<dbReference type="InterPro" id="IPR008915">
    <property type="entry name" value="Peptidase_M50"/>
</dbReference>
<comment type="subcellular location">
    <subcellularLocation>
        <location evidence="2">Endomembrane system</location>
        <topology evidence="2">Multi-pass membrane protein</topology>
    </subcellularLocation>
</comment>
<dbReference type="PANTHER" id="PTHR13325">
    <property type="entry name" value="PROTEASE M50 MEMBRANE-BOUND TRANSCRIPTION FACTOR SITE 2 PROTEASE"/>
    <property type="match status" value="1"/>
</dbReference>
<dbReference type="PRINTS" id="PR01000">
    <property type="entry name" value="SREBPS2PTASE"/>
</dbReference>
<evidence type="ECO:0000256" key="9">
    <source>
        <dbReference type="ARBA" id="ARBA00032658"/>
    </source>
</evidence>
<dbReference type="PANTHER" id="PTHR13325:SF3">
    <property type="entry name" value="MEMBRANE-BOUND TRANSCRIPTION FACTOR SITE-2 PROTEASE"/>
    <property type="match status" value="1"/>
</dbReference>
<dbReference type="EC" id="3.4.24.85" evidence="4"/>
<evidence type="ECO:0000256" key="2">
    <source>
        <dbReference type="ARBA" id="ARBA00004127"/>
    </source>
</evidence>
<protein>
    <recommendedName>
        <fullName evidence="5">Membrane-bound transcription factor site-2 protease</fullName>
        <ecNumber evidence="4">3.4.24.85</ecNumber>
    </recommendedName>
    <alternativeName>
        <fullName evidence="9">Endopeptidase S2P</fullName>
    </alternativeName>
</protein>
<feature type="transmembrane region" description="Helical" evidence="11">
    <location>
        <begin position="6"/>
        <end position="24"/>
    </location>
</feature>
<evidence type="ECO:0000256" key="7">
    <source>
        <dbReference type="ARBA" id="ARBA00022989"/>
    </source>
</evidence>
<dbReference type="EMBL" id="JRES01000049">
    <property type="protein sequence ID" value="KNC34563.1"/>
    <property type="molecule type" value="Genomic_DNA"/>
</dbReference>
<dbReference type="GO" id="GO:0005737">
    <property type="term" value="C:cytoplasm"/>
    <property type="evidence" value="ECO:0007669"/>
    <property type="project" value="TreeGrafter"/>
</dbReference>
<dbReference type="OrthoDB" id="69989at2759"/>
<comment type="catalytic activity">
    <reaction evidence="1">
        <text>Cleaves several transcription factors that are type-2 transmembrane proteins within membrane-spanning domains. Known substrates include sterol regulatory element-binding protein (SREBP) -1, SREBP-2 and forms of the transcriptional activator ATF6. SREBP-2 is cleaved at the site 477-DRSRILL-|-CVLTFLCLSFNPLTSLLQWGGA-505. The residues Asn-Pro, 11 residues distal to the site of cleavage in the membrane-spanning domain, are important for cleavage by S2P endopeptidase. Replacement of either of these residues does not prevent cleavage, but there is no cleavage if both of these residues are replaced.</text>
        <dbReference type="EC" id="3.4.24.85"/>
    </reaction>
</comment>
<feature type="domain" description="Peptidase M50" evidence="12">
    <location>
        <begin position="150"/>
        <end position="506"/>
    </location>
</feature>
<organism evidence="13 14">
    <name type="scientific">Lucilia cuprina</name>
    <name type="common">Green bottle fly</name>
    <name type="synonym">Australian sheep blowfly</name>
    <dbReference type="NCBI Taxonomy" id="7375"/>
    <lineage>
        <taxon>Eukaryota</taxon>
        <taxon>Metazoa</taxon>
        <taxon>Ecdysozoa</taxon>
        <taxon>Arthropoda</taxon>
        <taxon>Hexapoda</taxon>
        <taxon>Insecta</taxon>
        <taxon>Pterygota</taxon>
        <taxon>Neoptera</taxon>
        <taxon>Endopterygota</taxon>
        <taxon>Diptera</taxon>
        <taxon>Brachycera</taxon>
        <taxon>Muscomorpha</taxon>
        <taxon>Oestroidea</taxon>
        <taxon>Calliphoridae</taxon>
        <taxon>Luciliinae</taxon>
        <taxon>Lucilia</taxon>
    </lineage>
</organism>
<name>A0A0L0CQB7_LUCCU</name>
<dbReference type="SUPFAM" id="SSF50156">
    <property type="entry name" value="PDZ domain-like"/>
    <property type="match status" value="1"/>
</dbReference>
<dbReference type="InterPro" id="IPR036034">
    <property type="entry name" value="PDZ_sf"/>
</dbReference>
<proteinExistence type="inferred from homology"/>
<comment type="function">
    <text evidence="10">Zinc metalloprotease that mediates intramembrane proteolysis of proteins such as ATF6, ATF6B, SREBF1/SREBP1 and SREBF2/SREBP2. Catalyzes the second step in the proteolytic activation of the sterol regulatory element-binding proteins (SREBPs) SREBF1/SREBP1 and SREBF2/SREBP2: cleaves SREBPs within the first transmembrane segment, thereby releasing the N-terminal segment with a portion of the transmembrane segment attached. Mature N-terminal SREBP fragments shuttle to the nucleus and activate gene transcription. Also mediates the second step in the proteolytic activation of the cyclic AMP-dependent transcription factor ATF-6 (ATF6 and ATF6B). Involved in intramembrane proteolysis during bone formation. In astrocytes and osteoblasts, upon DNA damage and ER stress, mediates the second step of the regulated intramembrane proteolytic activation of the transcription factor CREB3L1, leading to the inhibition of cell-cycle progression.</text>
</comment>
<feature type="transmembrane region" description="Helical" evidence="11">
    <location>
        <begin position="503"/>
        <end position="525"/>
    </location>
</feature>
<dbReference type="OMA" id="FYSWGRW"/>
<dbReference type="GO" id="GO:1905897">
    <property type="term" value="P:regulation of response to endoplasmic reticulum stress"/>
    <property type="evidence" value="ECO:0007669"/>
    <property type="project" value="TreeGrafter"/>
</dbReference>
<gene>
    <name evidence="13" type="ORF">FF38_09377</name>
</gene>
<accession>A0A0L0CQB7</accession>
<dbReference type="InterPro" id="IPR001193">
    <property type="entry name" value="MBTPS2"/>
</dbReference>
<dbReference type="GO" id="GO:0031293">
    <property type="term" value="P:membrane protein intracellular domain proteolysis"/>
    <property type="evidence" value="ECO:0007669"/>
    <property type="project" value="TreeGrafter"/>
</dbReference>
<reference evidence="13 14" key="1">
    <citation type="journal article" date="2015" name="Nat. Commun.">
        <title>Lucilia cuprina genome unlocks parasitic fly biology to underpin future interventions.</title>
        <authorList>
            <person name="Anstead C.A."/>
            <person name="Korhonen P.K."/>
            <person name="Young N.D."/>
            <person name="Hall R.S."/>
            <person name="Jex A.R."/>
            <person name="Murali S.C."/>
            <person name="Hughes D.S."/>
            <person name="Lee S.F."/>
            <person name="Perry T."/>
            <person name="Stroehlein A.J."/>
            <person name="Ansell B.R."/>
            <person name="Breugelmans B."/>
            <person name="Hofmann A."/>
            <person name="Qu J."/>
            <person name="Dugan S."/>
            <person name="Lee S.L."/>
            <person name="Chao H."/>
            <person name="Dinh H."/>
            <person name="Han Y."/>
            <person name="Doddapaneni H.V."/>
            <person name="Worley K.C."/>
            <person name="Muzny D.M."/>
            <person name="Ioannidis P."/>
            <person name="Waterhouse R.M."/>
            <person name="Zdobnov E.M."/>
            <person name="James P.J."/>
            <person name="Bagnall N.H."/>
            <person name="Kotze A.C."/>
            <person name="Gibbs R.A."/>
            <person name="Richards S."/>
            <person name="Batterham P."/>
            <person name="Gasser R.B."/>
        </authorList>
    </citation>
    <scope>NUCLEOTIDE SEQUENCE [LARGE SCALE GENOMIC DNA]</scope>
    <source>
        <strain evidence="13 14">LS</strain>
        <tissue evidence="13">Full body</tissue>
    </source>
</reference>
<evidence type="ECO:0000313" key="13">
    <source>
        <dbReference type="EMBL" id="KNC34563.1"/>
    </source>
</evidence>
<dbReference type="Pfam" id="PF02163">
    <property type="entry name" value="Peptidase_M50"/>
    <property type="match status" value="1"/>
</dbReference>
<evidence type="ECO:0000256" key="1">
    <source>
        <dbReference type="ARBA" id="ARBA00001350"/>
    </source>
</evidence>
<evidence type="ECO:0000313" key="14">
    <source>
        <dbReference type="Proteomes" id="UP000037069"/>
    </source>
</evidence>
<evidence type="ECO:0000256" key="8">
    <source>
        <dbReference type="ARBA" id="ARBA00023136"/>
    </source>
</evidence>
<comment type="similarity">
    <text evidence="3">Belongs to the peptidase M50A family.</text>
</comment>